<sequence length="450" mass="49286">MIVVKRLARRIAPRSMLDSWSGWDEQRSFDRHVAAWEMAKSTARRFATKWPPRRVLLVPADPRTLVGSRGEEAMIAVFAQTVLAAMPDAIITVLTQTEEASLAAEARGYVPLRLWGRPDFVPAITEMLAQQRPDAVMVLGADVLDGHYGARGAAKMLIVADLAARCGIPSTVLGFSFNNAPSPALKPIFDNLHDDVVINLRDPISLERFRAFTRAKPTLVADTAFLMPPEPSPAHDNDVRFVEERRAAGQAVVAVNLHPTLFKGRPATDLTDFVERMAEAMAMVSASRPVTWILLPHDFRENEGDGIVLNAVGDVLRQKYPNTEFHAVQGVHSAPAIKAFGHHLDGVVAGRMHLTIGCLGGGVPVMALIYQDKFEGLYRHFDLPSWLLLDPHAATLEFAQAIQRFVDELPALRAQILRMLPQVIADAHANYAGLAEPQLDQEGIGAPVAA</sequence>
<dbReference type="PANTHER" id="PTHR36836:SF1">
    <property type="entry name" value="COLANIC ACID BIOSYNTHESIS PROTEIN WCAK"/>
    <property type="match status" value="1"/>
</dbReference>
<accession>A0A212QU25</accession>
<evidence type="ECO:0000313" key="2">
    <source>
        <dbReference type="EMBL" id="SNB63163.1"/>
    </source>
</evidence>
<dbReference type="Pfam" id="PF04230">
    <property type="entry name" value="PS_pyruv_trans"/>
    <property type="match status" value="1"/>
</dbReference>
<evidence type="ECO:0000313" key="3">
    <source>
        <dbReference type="Proteomes" id="UP000197065"/>
    </source>
</evidence>
<dbReference type="EMBL" id="FYEH01000003">
    <property type="protein sequence ID" value="SNB63163.1"/>
    <property type="molecule type" value="Genomic_DNA"/>
</dbReference>
<dbReference type="RefSeq" id="WP_088560502.1">
    <property type="nucleotide sequence ID" value="NZ_FYEH01000003.1"/>
</dbReference>
<reference evidence="2 3" key="1">
    <citation type="submission" date="2017-06" db="EMBL/GenBank/DDBJ databases">
        <authorList>
            <person name="Kim H.J."/>
            <person name="Triplett B.A."/>
        </authorList>
    </citation>
    <scope>NUCLEOTIDE SEQUENCE [LARGE SCALE GENOMIC DNA]</scope>
    <source>
        <strain evidence="2 3">B29T1</strain>
    </source>
</reference>
<feature type="domain" description="Polysaccharide pyruvyl transferase" evidence="1">
    <location>
        <begin position="123"/>
        <end position="371"/>
    </location>
</feature>
<keyword evidence="3" id="KW-1185">Reference proteome</keyword>
<dbReference type="Proteomes" id="UP000197065">
    <property type="component" value="Unassembled WGS sequence"/>
</dbReference>
<proteinExistence type="predicted"/>
<dbReference type="GO" id="GO:0016740">
    <property type="term" value="F:transferase activity"/>
    <property type="evidence" value="ECO:0007669"/>
    <property type="project" value="UniProtKB-KW"/>
</dbReference>
<dbReference type="AlphaFoldDB" id="A0A212QU25"/>
<gene>
    <name evidence="2" type="ORF">SAMN07250955_103276</name>
</gene>
<dbReference type="PANTHER" id="PTHR36836">
    <property type="entry name" value="COLANIC ACID BIOSYNTHESIS PROTEIN WCAK"/>
    <property type="match status" value="1"/>
</dbReference>
<dbReference type="InterPro" id="IPR007345">
    <property type="entry name" value="Polysacch_pyruvyl_Trfase"/>
</dbReference>
<keyword evidence="2" id="KW-0808">Transferase</keyword>
<protein>
    <submittedName>
        <fullName evidence="2">Polysaccharide pyruvyl transferase family protein WcaK</fullName>
    </submittedName>
</protein>
<evidence type="ECO:0000259" key="1">
    <source>
        <dbReference type="Pfam" id="PF04230"/>
    </source>
</evidence>
<dbReference type="OrthoDB" id="1814359at2"/>
<organism evidence="2 3">
    <name type="scientific">Arboricoccus pini</name>
    <dbReference type="NCBI Taxonomy" id="1963835"/>
    <lineage>
        <taxon>Bacteria</taxon>
        <taxon>Pseudomonadati</taxon>
        <taxon>Pseudomonadota</taxon>
        <taxon>Alphaproteobacteria</taxon>
        <taxon>Geminicoccales</taxon>
        <taxon>Geminicoccaceae</taxon>
        <taxon>Arboricoccus</taxon>
    </lineage>
</organism>
<name>A0A212QU25_9PROT</name>